<accession>A0A644WU62</accession>
<organism evidence="1">
    <name type="scientific">bioreactor metagenome</name>
    <dbReference type="NCBI Taxonomy" id="1076179"/>
    <lineage>
        <taxon>unclassified sequences</taxon>
        <taxon>metagenomes</taxon>
        <taxon>ecological metagenomes</taxon>
    </lineage>
</organism>
<reference evidence="1" key="1">
    <citation type="submission" date="2019-08" db="EMBL/GenBank/DDBJ databases">
        <authorList>
            <person name="Kucharzyk K."/>
            <person name="Murdoch R.W."/>
            <person name="Higgins S."/>
            <person name="Loffler F."/>
        </authorList>
    </citation>
    <scope>NUCLEOTIDE SEQUENCE</scope>
</reference>
<proteinExistence type="predicted"/>
<protein>
    <submittedName>
        <fullName evidence="1">Uncharacterized protein</fullName>
    </submittedName>
</protein>
<dbReference type="Pfam" id="PF13644">
    <property type="entry name" value="DKNYY"/>
    <property type="match status" value="1"/>
</dbReference>
<dbReference type="EMBL" id="VSSQ01001291">
    <property type="protein sequence ID" value="MPM07018.1"/>
    <property type="molecule type" value="Genomic_DNA"/>
</dbReference>
<name>A0A644WU62_9ZZZZ</name>
<gene>
    <name evidence="1" type="ORF">SDC9_53322</name>
</gene>
<dbReference type="InterPro" id="IPR027375">
    <property type="entry name" value="DKNYY"/>
</dbReference>
<dbReference type="AlphaFoldDB" id="A0A644WU62"/>
<evidence type="ECO:0000313" key="1">
    <source>
        <dbReference type="EMBL" id="MPM07018.1"/>
    </source>
</evidence>
<sequence>MSHNRCFLRISKDKKYLIGTIIAFIFANNFIMKTLSIATFIISATMIVASCGVINLEASDDYQPNRNSQNERDNYDRRDYGRERKDYAKDNFNVYYRGYKVEGASVMTFSELGGGYGKDSFKVYFQGRVIEGASASTFTLLGERYAKDAWKAYYNGKEIKGASSQTFETLGRGYAKDAWKVYYRGEEIRGTSPSTFRIN</sequence>
<comment type="caution">
    <text evidence="1">The sequence shown here is derived from an EMBL/GenBank/DDBJ whole genome shotgun (WGS) entry which is preliminary data.</text>
</comment>